<dbReference type="EC" id="2.7.7.7" evidence="1"/>
<keyword evidence="4 11" id="KW-0548">Nucleotidyltransferase</keyword>
<comment type="catalytic activity">
    <reaction evidence="9">
        <text>DNA(n) + a 2'-deoxyribonucleoside 5'-triphosphate = DNA(n+1) + diphosphate</text>
        <dbReference type="Rhea" id="RHEA:22508"/>
        <dbReference type="Rhea" id="RHEA-COMP:17339"/>
        <dbReference type="Rhea" id="RHEA-COMP:17340"/>
        <dbReference type="ChEBI" id="CHEBI:33019"/>
        <dbReference type="ChEBI" id="CHEBI:61560"/>
        <dbReference type="ChEBI" id="CHEBI:173112"/>
        <dbReference type="EC" id="2.7.7.7"/>
    </reaction>
</comment>
<dbReference type="InterPro" id="IPR016195">
    <property type="entry name" value="Pol/histidinol_Pase-like"/>
</dbReference>
<keyword evidence="5" id="KW-0235">DNA replication</keyword>
<dbReference type="GO" id="GO:0008408">
    <property type="term" value="F:3'-5' exonuclease activity"/>
    <property type="evidence" value="ECO:0007669"/>
    <property type="project" value="InterPro"/>
</dbReference>
<keyword evidence="12" id="KW-1185">Reference proteome</keyword>
<keyword evidence="3 11" id="KW-0808">Transferase</keyword>
<dbReference type="InterPro" id="IPR004013">
    <property type="entry name" value="PHP_dom"/>
</dbReference>
<dbReference type="PANTHER" id="PTHR32294">
    <property type="entry name" value="DNA POLYMERASE III SUBUNIT ALPHA"/>
    <property type="match status" value="1"/>
</dbReference>
<name>A0AA42B9C6_9BACT</name>
<dbReference type="GO" id="GO:0006260">
    <property type="term" value="P:DNA replication"/>
    <property type="evidence" value="ECO:0007669"/>
    <property type="project" value="UniProtKB-KW"/>
</dbReference>
<dbReference type="AlphaFoldDB" id="A0AA42B9C6"/>
<evidence type="ECO:0000259" key="10">
    <source>
        <dbReference type="SMART" id="SM00481"/>
    </source>
</evidence>
<evidence type="ECO:0000313" key="12">
    <source>
        <dbReference type="Proteomes" id="UP001165306"/>
    </source>
</evidence>
<dbReference type="Gene3D" id="1.10.150.870">
    <property type="match status" value="1"/>
</dbReference>
<proteinExistence type="predicted"/>
<dbReference type="Gene3D" id="3.20.20.140">
    <property type="entry name" value="Metal-dependent hydrolases"/>
    <property type="match status" value="1"/>
</dbReference>
<keyword evidence="8" id="KW-0234">DNA repair</keyword>
<protein>
    <recommendedName>
        <fullName evidence="1">DNA-directed DNA polymerase</fullName>
        <ecNumber evidence="1">2.7.7.7</ecNumber>
    </recommendedName>
</protein>
<dbReference type="CDD" id="cd04485">
    <property type="entry name" value="DnaE_OBF"/>
    <property type="match status" value="1"/>
</dbReference>
<dbReference type="GO" id="GO:0006281">
    <property type="term" value="P:DNA repair"/>
    <property type="evidence" value="ECO:0007669"/>
    <property type="project" value="UniProtKB-KW"/>
</dbReference>
<dbReference type="Pfam" id="PF17657">
    <property type="entry name" value="DNA_pol3_finger"/>
    <property type="match status" value="1"/>
</dbReference>
<dbReference type="EMBL" id="JAMSLR010000001">
    <property type="protein sequence ID" value="MCM8748022.1"/>
    <property type="molecule type" value="Genomic_DNA"/>
</dbReference>
<dbReference type="GO" id="GO:0003887">
    <property type="term" value="F:DNA-directed DNA polymerase activity"/>
    <property type="evidence" value="ECO:0007669"/>
    <property type="project" value="UniProtKB-KW"/>
</dbReference>
<dbReference type="Proteomes" id="UP001165306">
    <property type="component" value="Unassembled WGS sequence"/>
</dbReference>
<reference evidence="11" key="1">
    <citation type="submission" date="2022-06" db="EMBL/GenBank/DDBJ databases">
        <title>CFH 74404 Thermomicrobiaceae sp.</title>
        <authorList>
            <person name="Ming H."/>
            <person name="Li W.-J."/>
            <person name="Zhao Z."/>
        </authorList>
    </citation>
    <scope>NUCLEOTIDE SEQUENCE</scope>
    <source>
        <strain evidence="11">CFH 74404</strain>
    </source>
</reference>
<evidence type="ECO:0000313" key="11">
    <source>
        <dbReference type="EMBL" id="MCM8748022.1"/>
    </source>
</evidence>
<organism evidence="11 12">
    <name type="scientific">Thermalbibacter longus</name>
    <dbReference type="NCBI Taxonomy" id="2951981"/>
    <lineage>
        <taxon>Bacteria</taxon>
        <taxon>Pseudomonadati</taxon>
        <taxon>Thermomicrobiota</taxon>
        <taxon>Thermomicrobia</taxon>
        <taxon>Thermomicrobiales</taxon>
        <taxon>Thermomicrobiaceae</taxon>
        <taxon>Thermalbibacter</taxon>
    </lineage>
</organism>
<dbReference type="InterPro" id="IPR003141">
    <property type="entry name" value="Pol/His_phosphatase_N"/>
</dbReference>
<dbReference type="RefSeq" id="WP_284055801.1">
    <property type="nucleotide sequence ID" value="NZ_JAMSLR010000001.1"/>
</dbReference>
<keyword evidence="7" id="KW-0239">DNA-directed DNA polymerase</keyword>
<keyword evidence="6" id="KW-0227">DNA damage</keyword>
<dbReference type="Pfam" id="PF14579">
    <property type="entry name" value="HHH_6"/>
    <property type="match status" value="1"/>
</dbReference>
<evidence type="ECO:0000256" key="6">
    <source>
        <dbReference type="ARBA" id="ARBA00022763"/>
    </source>
</evidence>
<comment type="caution">
    <text evidence="11">The sequence shown here is derived from an EMBL/GenBank/DDBJ whole genome shotgun (WGS) entry which is preliminary data.</text>
</comment>
<dbReference type="PANTHER" id="PTHR32294:SF4">
    <property type="entry name" value="ERROR-PRONE DNA POLYMERASE"/>
    <property type="match status" value="1"/>
</dbReference>
<dbReference type="Pfam" id="PF02811">
    <property type="entry name" value="PHP"/>
    <property type="match status" value="1"/>
</dbReference>
<dbReference type="SUPFAM" id="SSF89550">
    <property type="entry name" value="PHP domain-like"/>
    <property type="match status" value="1"/>
</dbReference>
<gene>
    <name evidence="11" type="ORF">NET02_02555</name>
</gene>
<dbReference type="NCBIfam" id="NF004225">
    <property type="entry name" value="PRK05672.1"/>
    <property type="match status" value="1"/>
</dbReference>
<dbReference type="SMART" id="SM00481">
    <property type="entry name" value="POLIIIAc"/>
    <property type="match status" value="1"/>
</dbReference>
<evidence type="ECO:0000256" key="9">
    <source>
        <dbReference type="ARBA" id="ARBA00049244"/>
    </source>
</evidence>
<dbReference type="InterPro" id="IPR004805">
    <property type="entry name" value="DnaE2/DnaE/PolC"/>
</dbReference>
<dbReference type="Pfam" id="PF07733">
    <property type="entry name" value="DNA_pol3_alpha"/>
    <property type="match status" value="1"/>
</dbReference>
<dbReference type="InterPro" id="IPR040982">
    <property type="entry name" value="DNA_pol3_finger"/>
</dbReference>
<accession>A0AA42B9C6</accession>
<dbReference type="NCBIfam" id="TIGR00594">
    <property type="entry name" value="polc"/>
    <property type="match status" value="1"/>
</dbReference>
<sequence length="1067" mass="116612">MAAPYAELHVHSCFSLLDAPCQPAALAQRAAALGYEHLALTDHQGLHGVVRFARACAEAGLHPVIGAEVTLDDGSHLTLLAETDAGYATLARLLSAAQLGWEAPRRPVVRPEAEALTGDTAMRRAAPLPWDWLLEEHEGLLVLTGCRQGPLARALAAGRRAEALALARRLRQVFGPARCAVELQDHGLPGDQRRCAELAALADAVGLPLVATNNVHYLDAESWRLQDVLVCIREQCTLDTPHPARKRSSAYALRPPAAMARRFARYPQAVVNTLRLAERCQVTLDFRAVRFPPLPHLVPPGETADQTLRRLAEAGARRRYGELTEPVVRQLEHELGVIARLGVAPFFLICADLATRFRGRGRGSAADSLVAYCLGITQVDPLRHRLLFERFLNEERPAMPDIDIDFGLEDRERAIAYVYQTYGAEHAAMVCNYVTFQARSAVRDLGRVLGLPAELVAELAASQGRLGEELGLAARRLADRLDAEGRRRLSWLVRLAPQLEGIPRHLSIHVGGMLITGRPLVELVPLQPARMPGRVVVGWDKRDVEDAGLIKTDLLCIRALSLVHRAVELVERHSGVRLELEALPRDDPAVYRQLQAADTIGAYQVESRAQQQSLPRSAPACFDDLIAQVAIIRPGPIQGGMVHPYLRRRQGREPVRYLHPKLEPILAETLGVILYQEQVLEVAMAIAGMTAGEADAFRRAMGSRRSRAAMEALRGAFLAGAARQGVPRATAERIFAQMAAFAEFGFCKSHAAALAQTAYETLWLRAHYPAAFYCALLDYQPMGFYPPEVVLWDAVRHGVRFLPPDVTRSAAGYTLEGDAVRGPIRLGLRAVKGVGEAAAARIVAARAAGPFRTPEEVVRRARLGPEAVRALVLVGAFAALAPGVERRQLLWRLLPLATAGEKRDALAEQVELALGDEEPVALPPLEAGEQALIDYALLGLCLDRQLMTLYARQRQLLKVTPAGELGRQPHRTRVRVAGLVVCRQAPPTAKGVLFLTLEDESGLVNVIVRPTVRAQFRAVLRAPVLLVDGWVQREGALVSVVAEEVRTLGRPSTVDVPATAVPSRDFR</sequence>
<dbReference type="InterPro" id="IPR029460">
    <property type="entry name" value="DNAPol_HHH"/>
</dbReference>
<evidence type="ECO:0000256" key="2">
    <source>
        <dbReference type="ARBA" id="ARBA00022490"/>
    </source>
</evidence>
<evidence type="ECO:0000256" key="4">
    <source>
        <dbReference type="ARBA" id="ARBA00022695"/>
    </source>
</evidence>
<evidence type="ECO:0000256" key="5">
    <source>
        <dbReference type="ARBA" id="ARBA00022705"/>
    </source>
</evidence>
<evidence type="ECO:0000256" key="8">
    <source>
        <dbReference type="ARBA" id="ARBA00023204"/>
    </source>
</evidence>
<evidence type="ECO:0000256" key="7">
    <source>
        <dbReference type="ARBA" id="ARBA00022932"/>
    </source>
</evidence>
<evidence type="ECO:0000256" key="1">
    <source>
        <dbReference type="ARBA" id="ARBA00012417"/>
    </source>
</evidence>
<dbReference type="InterPro" id="IPR011708">
    <property type="entry name" value="DNA_pol3_alpha_NTPase_dom"/>
</dbReference>
<keyword evidence="2" id="KW-0963">Cytoplasm</keyword>
<evidence type="ECO:0000256" key="3">
    <source>
        <dbReference type="ARBA" id="ARBA00022679"/>
    </source>
</evidence>
<feature type="domain" description="Polymerase/histidinol phosphatase N-terminal" evidence="10">
    <location>
        <begin position="6"/>
        <end position="73"/>
    </location>
</feature>